<dbReference type="EMBL" id="CP113836">
    <property type="protein sequence ID" value="WAL64646.1"/>
    <property type="molecule type" value="Genomic_DNA"/>
</dbReference>
<dbReference type="Gene3D" id="1.10.1660.10">
    <property type="match status" value="1"/>
</dbReference>
<sequence>MTGNDDGRGRWSVGALAKATGLTVRTLHHYDELGLLRPGERTRAGHRRYTEQDVQRLYRIRLLRQLGMSLEKIREVLDERTGTDALRDVLNRRLDEIDDQLWRLNALRNQIGGLLEQLAGSPQPRPTELLALFGRTSLFHDDLSREQREVLDRRASEIGADGRKWLDGEWRLVLADLVRHCQADDPVDDPAVRRTAARLKVVMDMFTGGDPAVGESVVLFFREHGLGVVKEVLPGTSESAIGEELWDYVGRILTQAD</sequence>
<name>A0ABY7AXA3_9PSEU</name>
<feature type="domain" description="HTH merR-type" evidence="2">
    <location>
        <begin position="10"/>
        <end position="79"/>
    </location>
</feature>
<dbReference type="PANTHER" id="PTHR30204:SF90">
    <property type="entry name" value="HTH-TYPE TRANSCRIPTIONAL ACTIVATOR MTA"/>
    <property type="match status" value="1"/>
</dbReference>
<evidence type="ECO:0000256" key="1">
    <source>
        <dbReference type="ARBA" id="ARBA00023125"/>
    </source>
</evidence>
<dbReference type="SUPFAM" id="SSF46955">
    <property type="entry name" value="Putative DNA-binding domain"/>
    <property type="match status" value="1"/>
</dbReference>
<dbReference type="Proteomes" id="UP001163203">
    <property type="component" value="Chromosome"/>
</dbReference>
<dbReference type="PROSITE" id="PS00552">
    <property type="entry name" value="HTH_MERR_1"/>
    <property type="match status" value="1"/>
</dbReference>
<dbReference type="RefSeq" id="WP_268754868.1">
    <property type="nucleotide sequence ID" value="NZ_CP113836.1"/>
</dbReference>
<keyword evidence="4" id="KW-1185">Reference proteome</keyword>
<evidence type="ECO:0000259" key="2">
    <source>
        <dbReference type="PROSITE" id="PS50937"/>
    </source>
</evidence>
<dbReference type="PRINTS" id="PR00040">
    <property type="entry name" value="HTHMERR"/>
</dbReference>
<protein>
    <submittedName>
        <fullName evidence="3">MerR family transcriptional regulator</fullName>
    </submittedName>
</protein>
<dbReference type="Pfam" id="PF13411">
    <property type="entry name" value="MerR_1"/>
    <property type="match status" value="1"/>
</dbReference>
<reference evidence="3" key="1">
    <citation type="submission" date="2022-11" db="EMBL/GenBank/DDBJ databases">
        <authorList>
            <person name="Mo P."/>
        </authorList>
    </citation>
    <scope>NUCLEOTIDE SEQUENCE</scope>
    <source>
        <strain evidence="3">HUAS 11-8</strain>
    </source>
</reference>
<gene>
    <name evidence="3" type="ORF">ORV05_27330</name>
</gene>
<proteinExistence type="predicted"/>
<organism evidence="3 4">
    <name type="scientific">Amycolatopsis cynarae</name>
    <dbReference type="NCBI Taxonomy" id="2995223"/>
    <lineage>
        <taxon>Bacteria</taxon>
        <taxon>Bacillati</taxon>
        <taxon>Actinomycetota</taxon>
        <taxon>Actinomycetes</taxon>
        <taxon>Pseudonocardiales</taxon>
        <taxon>Pseudonocardiaceae</taxon>
        <taxon>Amycolatopsis</taxon>
    </lineage>
</organism>
<dbReference type="PANTHER" id="PTHR30204">
    <property type="entry name" value="REDOX-CYCLING DRUG-SENSING TRANSCRIPTIONAL ACTIVATOR SOXR"/>
    <property type="match status" value="1"/>
</dbReference>
<dbReference type="InterPro" id="IPR047057">
    <property type="entry name" value="MerR_fam"/>
</dbReference>
<dbReference type="PROSITE" id="PS50937">
    <property type="entry name" value="HTH_MERR_2"/>
    <property type="match status" value="1"/>
</dbReference>
<dbReference type="SMART" id="SM00422">
    <property type="entry name" value="HTH_MERR"/>
    <property type="match status" value="1"/>
</dbReference>
<keyword evidence="1" id="KW-0238">DNA-binding</keyword>
<dbReference type="InterPro" id="IPR000551">
    <property type="entry name" value="MerR-type_HTH_dom"/>
</dbReference>
<accession>A0ABY7AXA3</accession>
<evidence type="ECO:0000313" key="3">
    <source>
        <dbReference type="EMBL" id="WAL64646.1"/>
    </source>
</evidence>
<dbReference type="InterPro" id="IPR009061">
    <property type="entry name" value="DNA-bd_dom_put_sf"/>
</dbReference>
<evidence type="ECO:0000313" key="4">
    <source>
        <dbReference type="Proteomes" id="UP001163203"/>
    </source>
</evidence>
<dbReference type="CDD" id="cd01106">
    <property type="entry name" value="HTH_TipAL-Mta"/>
    <property type="match status" value="1"/>
</dbReference>